<name>A0ABM6MB44_9SPHN</name>
<evidence type="ECO:0000313" key="3">
    <source>
        <dbReference type="Proteomes" id="UP000258016"/>
    </source>
</evidence>
<protein>
    <recommendedName>
        <fullName evidence="4">Stress-induced protein</fullName>
    </recommendedName>
</protein>
<proteinExistence type="predicted"/>
<sequence>MSDNPKIPANDDDAMHDQTGKGGGGESGGGAYPNPHTGKEERGGNPGDFQDGQSESRYFGSDAAAGNSAKGAKRDRLASDEDTGE</sequence>
<feature type="region of interest" description="Disordered" evidence="1">
    <location>
        <begin position="1"/>
        <end position="85"/>
    </location>
</feature>
<dbReference type="RefSeq" id="WP_117353204.1">
    <property type="nucleotide sequence ID" value="NZ_CP020083.1"/>
</dbReference>
<organism evidence="2 3">
    <name type="scientific">Blastomonas fulva</name>
    <dbReference type="NCBI Taxonomy" id="1550728"/>
    <lineage>
        <taxon>Bacteria</taxon>
        <taxon>Pseudomonadati</taxon>
        <taxon>Pseudomonadota</taxon>
        <taxon>Alphaproteobacteria</taxon>
        <taxon>Sphingomonadales</taxon>
        <taxon>Sphingomonadaceae</taxon>
        <taxon>Blastomonas</taxon>
    </lineage>
</organism>
<evidence type="ECO:0000313" key="2">
    <source>
        <dbReference type="EMBL" id="ASR53123.1"/>
    </source>
</evidence>
<dbReference type="EMBL" id="CP020083">
    <property type="protein sequence ID" value="ASR53123.1"/>
    <property type="molecule type" value="Genomic_DNA"/>
</dbReference>
<keyword evidence="3" id="KW-1185">Reference proteome</keyword>
<evidence type="ECO:0008006" key="4">
    <source>
        <dbReference type="Google" id="ProtNLM"/>
    </source>
</evidence>
<dbReference type="GeneID" id="303487498"/>
<reference evidence="2 3" key="1">
    <citation type="submission" date="2017-03" db="EMBL/GenBank/DDBJ databases">
        <title>Complete genome sequence of Blastomonas fulva degrading microcsystin LR.</title>
        <authorList>
            <person name="Lee H.-g."/>
            <person name="Jin L."/>
            <person name="oh H.-M."/>
        </authorList>
    </citation>
    <scope>NUCLEOTIDE SEQUENCE [LARGE SCALE GENOMIC DNA]</scope>
    <source>
        <strain evidence="2 3">T2</strain>
    </source>
</reference>
<dbReference type="Proteomes" id="UP000258016">
    <property type="component" value="Chromosome"/>
</dbReference>
<gene>
    <name evidence="2" type="ORF">B5J99_18045</name>
</gene>
<feature type="compositionally biased region" description="Gly residues" evidence="1">
    <location>
        <begin position="20"/>
        <end position="31"/>
    </location>
</feature>
<evidence type="ECO:0000256" key="1">
    <source>
        <dbReference type="SAM" id="MobiDB-lite"/>
    </source>
</evidence>
<accession>A0ABM6MB44</accession>